<name>A0A9P6GQR3_9PLEO</name>
<feature type="transmembrane region" description="Helical" evidence="6">
    <location>
        <begin position="90"/>
        <end position="114"/>
    </location>
</feature>
<dbReference type="PANTHER" id="PTHR33048">
    <property type="entry name" value="PTH11-LIKE INTEGRAL MEMBRANE PROTEIN (AFU_ORTHOLOGUE AFUA_5G11245)"/>
    <property type="match status" value="1"/>
</dbReference>
<feature type="transmembrane region" description="Helical" evidence="6">
    <location>
        <begin position="12"/>
        <end position="29"/>
    </location>
</feature>
<dbReference type="InterPro" id="IPR049326">
    <property type="entry name" value="Rhodopsin_dom_fungi"/>
</dbReference>
<protein>
    <submittedName>
        <fullName evidence="8">Integral membrane protein</fullName>
    </submittedName>
</protein>
<evidence type="ECO:0000256" key="4">
    <source>
        <dbReference type="ARBA" id="ARBA00023136"/>
    </source>
</evidence>
<evidence type="ECO:0000256" key="2">
    <source>
        <dbReference type="ARBA" id="ARBA00022692"/>
    </source>
</evidence>
<dbReference type="PANTHER" id="PTHR33048:SF47">
    <property type="entry name" value="INTEGRAL MEMBRANE PROTEIN-RELATED"/>
    <property type="match status" value="1"/>
</dbReference>
<evidence type="ECO:0000256" key="5">
    <source>
        <dbReference type="ARBA" id="ARBA00038359"/>
    </source>
</evidence>
<feature type="transmembrane region" description="Helical" evidence="6">
    <location>
        <begin position="245"/>
        <end position="278"/>
    </location>
</feature>
<organism evidence="8 9">
    <name type="scientific">Paraphaeosphaeria minitans</name>
    <dbReference type="NCBI Taxonomy" id="565426"/>
    <lineage>
        <taxon>Eukaryota</taxon>
        <taxon>Fungi</taxon>
        <taxon>Dikarya</taxon>
        <taxon>Ascomycota</taxon>
        <taxon>Pezizomycotina</taxon>
        <taxon>Dothideomycetes</taxon>
        <taxon>Pleosporomycetidae</taxon>
        <taxon>Pleosporales</taxon>
        <taxon>Massarineae</taxon>
        <taxon>Didymosphaeriaceae</taxon>
        <taxon>Paraphaeosphaeria</taxon>
    </lineage>
</organism>
<dbReference type="GO" id="GO:0016020">
    <property type="term" value="C:membrane"/>
    <property type="evidence" value="ECO:0007669"/>
    <property type="project" value="UniProtKB-SubCell"/>
</dbReference>
<dbReference type="EMBL" id="WJXW01000002">
    <property type="protein sequence ID" value="KAF9740091.1"/>
    <property type="molecule type" value="Genomic_DNA"/>
</dbReference>
<comment type="subcellular location">
    <subcellularLocation>
        <location evidence="1">Membrane</location>
        <topology evidence="1">Multi-pass membrane protein</topology>
    </subcellularLocation>
</comment>
<reference evidence="8" key="1">
    <citation type="journal article" date="2020" name="Mol. Plant Microbe Interact.">
        <title>Genome Sequence of the Biocontrol Agent Coniothyrium minitans strain Conio (IMI 134523).</title>
        <authorList>
            <person name="Patel D."/>
            <person name="Shittu T.A."/>
            <person name="Baroncelli R."/>
            <person name="Muthumeenakshi S."/>
            <person name="Osborne T.H."/>
            <person name="Janganan T.K."/>
            <person name="Sreenivasaprasad S."/>
        </authorList>
    </citation>
    <scope>NUCLEOTIDE SEQUENCE</scope>
    <source>
        <strain evidence="8">Conio</strain>
    </source>
</reference>
<evidence type="ECO:0000313" key="8">
    <source>
        <dbReference type="EMBL" id="KAF9740091.1"/>
    </source>
</evidence>
<dbReference type="Pfam" id="PF20684">
    <property type="entry name" value="Fung_rhodopsin"/>
    <property type="match status" value="1"/>
</dbReference>
<feature type="transmembrane region" description="Helical" evidence="6">
    <location>
        <begin position="170"/>
        <end position="195"/>
    </location>
</feature>
<keyword evidence="3 6" id="KW-1133">Transmembrane helix</keyword>
<feature type="transmembrane region" description="Helical" evidence="6">
    <location>
        <begin position="126"/>
        <end position="150"/>
    </location>
</feature>
<proteinExistence type="inferred from homology"/>
<comment type="similarity">
    <text evidence="5">Belongs to the SAT4 family.</text>
</comment>
<dbReference type="AlphaFoldDB" id="A0A9P6GQR3"/>
<feature type="transmembrane region" description="Helical" evidence="6">
    <location>
        <begin position="207"/>
        <end position="233"/>
    </location>
</feature>
<keyword evidence="9" id="KW-1185">Reference proteome</keyword>
<evidence type="ECO:0000256" key="1">
    <source>
        <dbReference type="ARBA" id="ARBA00004141"/>
    </source>
</evidence>
<keyword evidence="4 6" id="KW-0472">Membrane</keyword>
<keyword evidence="2 6" id="KW-0812">Transmembrane</keyword>
<feature type="domain" description="Rhodopsin" evidence="7">
    <location>
        <begin position="32"/>
        <end position="270"/>
    </location>
</feature>
<evidence type="ECO:0000256" key="6">
    <source>
        <dbReference type="SAM" id="Phobius"/>
    </source>
</evidence>
<accession>A0A9P6GQR3</accession>
<dbReference type="Proteomes" id="UP000756921">
    <property type="component" value="Unassembled WGS sequence"/>
</dbReference>
<gene>
    <name evidence="8" type="ORF">PMIN01_02726</name>
</gene>
<evidence type="ECO:0000259" key="7">
    <source>
        <dbReference type="Pfam" id="PF20684"/>
    </source>
</evidence>
<comment type="caution">
    <text evidence="8">The sequence shown here is derived from an EMBL/GenBank/DDBJ whole genome shotgun (WGS) entry which is preliminary data.</text>
</comment>
<dbReference type="OrthoDB" id="2496787at2759"/>
<evidence type="ECO:0000313" key="9">
    <source>
        <dbReference type="Proteomes" id="UP000756921"/>
    </source>
</evidence>
<feature type="transmembrane region" description="Helical" evidence="6">
    <location>
        <begin position="41"/>
        <end position="67"/>
    </location>
</feature>
<dbReference type="InterPro" id="IPR052337">
    <property type="entry name" value="SAT4-like"/>
</dbReference>
<sequence>MSASSFDKTTEVEATIAVAFFLTTAGLCFHEWSRKIRKACLTAYDCLLYFAYVDVLVKDIIALWLAVNGACSDAAYLHQSRHDALLFDNVFFALAGLRAATTVSVKLAVLFLYKQVFTLDSPRFRIAWWACFLYLVPCFMTIDLTFYGIIFTTNKRTPHLGLADLEFERIAHVVVVWLNTIADMSILILPLPYLLKLRVKRSQKAALAVILCIGFLATAGTWANAILLSVALANGRDMSQALSNTILLIASVVECAVGILCACLATSKPAVLVLWGWIKALPRGPKKHCAFTELPQRADNLDTRPDAKKFSIEELI</sequence>
<evidence type="ECO:0000256" key="3">
    <source>
        <dbReference type="ARBA" id="ARBA00022989"/>
    </source>
</evidence>